<comment type="caution">
    <text evidence="1">The sequence shown here is derived from an EMBL/GenBank/DDBJ whole genome shotgun (WGS) entry which is preliminary data.</text>
</comment>
<dbReference type="PANTHER" id="PTHR34305:SF1">
    <property type="entry name" value="SWIM-TYPE DOMAIN-CONTAINING PROTEIN"/>
    <property type="match status" value="1"/>
</dbReference>
<protein>
    <submittedName>
        <fullName evidence="1">Uncharacterized protein</fullName>
    </submittedName>
</protein>
<evidence type="ECO:0000313" key="1">
    <source>
        <dbReference type="EMBL" id="KAL3888020.1"/>
    </source>
</evidence>
<dbReference type="Proteomes" id="UP001634394">
    <property type="component" value="Unassembled WGS sequence"/>
</dbReference>
<proteinExistence type="predicted"/>
<sequence>MEDVESPNLLFTILRIRFMISPKLVIYDNACNLHNYCLNRDPVFFRETWFLVDRFHWCNHKGCHVGYNVSHYLQYRQLNSQVAGQRNSTLKRLKTMLSYMNVDNFKNHLRLFLWFHSMISLSMLHPDLPVKDIQVFRDLSKVYSKLKV</sequence>
<gene>
    <name evidence="1" type="ORF">ACJMK2_000404</name>
</gene>
<evidence type="ECO:0000313" key="2">
    <source>
        <dbReference type="Proteomes" id="UP001634394"/>
    </source>
</evidence>
<name>A0ABD3XPD7_SINWO</name>
<dbReference type="EMBL" id="JBJQND010000001">
    <property type="protein sequence ID" value="KAL3888020.1"/>
    <property type="molecule type" value="Genomic_DNA"/>
</dbReference>
<keyword evidence="2" id="KW-1185">Reference proteome</keyword>
<reference evidence="1 2" key="1">
    <citation type="submission" date="2024-11" db="EMBL/GenBank/DDBJ databases">
        <title>Chromosome-level genome assembly of the freshwater bivalve Anodonta woodiana.</title>
        <authorList>
            <person name="Chen X."/>
        </authorList>
    </citation>
    <scope>NUCLEOTIDE SEQUENCE [LARGE SCALE GENOMIC DNA]</scope>
    <source>
        <strain evidence="1">MN2024</strain>
        <tissue evidence="1">Gills</tissue>
    </source>
</reference>
<accession>A0ABD3XPD7</accession>
<dbReference type="AlphaFoldDB" id="A0ABD3XPD7"/>
<organism evidence="1 2">
    <name type="scientific">Sinanodonta woodiana</name>
    <name type="common">Chinese pond mussel</name>
    <name type="synonym">Anodonta woodiana</name>
    <dbReference type="NCBI Taxonomy" id="1069815"/>
    <lineage>
        <taxon>Eukaryota</taxon>
        <taxon>Metazoa</taxon>
        <taxon>Spiralia</taxon>
        <taxon>Lophotrochozoa</taxon>
        <taxon>Mollusca</taxon>
        <taxon>Bivalvia</taxon>
        <taxon>Autobranchia</taxon>
        <taxon>Heteroconchia</taxon>
        <taxon>Palaeoheterodonta</taxon>
        <taxon>Unionida</taxon>
        <taxon>Unionoidea</taxon>
        <taxon>Unionidae</taxon>
        <taxon>Unioninae</taxon>
        <taxon>Sinanodonta</taxon>
    </lineage>
</organism>
<dbReference type="PANTHER" id="PTHR34305">
    <property type="entry name" value="EXPRESSED PROTEIN"/>
    <property type="match status" value="1"/>
</dbReference>